<gene>
    <name evidence="2" type="ORF">QG37_00956</name>
</gene>
<reference evidence="3" key="1">
    <citation type="journal article" date="2015" name="BMC Genomics">
        <title>Draft genome of a commonly misdiagnosed multidrug resistant pathogen Candida auris.</title>
        <authorList>
            <person name="Chatterjee S."/>
            <person name="Alampalli S.V."/>
            <person name="Nageshan R.K."/>
            <person name="Chettiar S.T."/>
            <person name="Joshi S."/>
            <person name="Tatu U.S."/>
        </authorList>
    </citation>
    <scope>NUCLEOTIDE SEQUENCE [LARGE SCALE GENOMIC DNA]</scope>
    <source>
        <strain evidence="3">6684</strain>
    </source>
</reference>
<feature type="compositionally biased region" description="Acidic residues" evidence="1">
    <location>
        <begin position="1"/>
        <end position="10"/>
    </location>
</feature>
<feature type="region of interest" description="Disordered" evidence="1">
    <location>
        <begin position="1"/>
        <end position="38"/>
    </location>
</feature>
<sequence>MQTVEEEGVEEAVKAVGAGQGNGGRSRFYHAPHSFEQG</sequence>
<accession>A0A0L0P6N8</accession>
<dbReference type="Proteomes" id="UP000037122">
    <property type="component" value="Unassembled WGS sequence"/>
</dbReference>
<name>A0A0L0P6N8_CANAR</name>
<dbReference type="VEuPathDB" id="FungiDB:QG37_00956"/>
<dbReference type="AlphaFoldDB" id="A0A0L0P6N8"/>
<organism evidence="2 3">
    <name type="scientific">Candidozyma auris</name>
    <name type="common">Yeast</name>
    <name type="synonym">Candida auris</name>
    <dbReference type="NCBI Taxonomy" id="498019"/>
    <lineage>
        <taxon>Eukaryota</taxon>
        <taxon>Fungi</taxon>
        <taxon>Dikarya</taxon>
        <taxon>Ascomycota</taxon>
        <taxon>Saccharomycotina</taxon>
        <taxon>Pichiomycetes</taxon>
        <taxon>Metschnikowiaceae</taxon>
        <taxon>Candidozyma</taxon>
    </lineage>
</organism>
<comment type="caution">
    <text evidence="2">The sequence shown here is derived from an EMBL/GenBank/DDBJ whole genome shotgun (WGS) entry which is preliminary data.</text>
</comment>
<proteinExistence type="predicted"/>
<evidence type="ECO:0000313" key="3">
    <source>
        <dbReference type="Proteomes" id="UP000037122"/>
    </source>
</evidence>
<evidence type="ECO:0000256" key="1">
    <source>
        <dbReference type="SAM" id="MobiDB-lite"/>
    </source>
</evidence>
<evidence type="ECO:0000313" key="2">
    <source>
        <dbReference type="EMBL" id="KNE02017.1"/>
    </source>
</evidence>
<dbReference type="EMBL" id="LGST01000007">
    <property type="protein sequence ID" value="KNE02017.1"/>
    <property type="molecule type" value="Genomic_DNA"/>
</dbReference>
<protein>
    <submittedName>
        <fullName evidence="2">Uncharacterized protein</fullName>
    </submittedName>
</protein>